<gene>
    <name evidence="1" type="ORF">J2787_001259</name>
</gene>
<dbReference type="RefSeq" id="WP_202269621.1">
    <property type="nucleotide sequence ID" value="NZ_JAVDQY010000001.1"/>
</dbReference>
<accession>A0AAE4C2T8</accession>
<protein>
    <submittedName>
        <fullName evidence="1">Uncharacterized protein</fullName>
    </submittedName>
</protein>
<dbReference type="AlphaFoldDB" id="A0AAE4C2T8"/>
<proteinExistence type="predicted"/>
<evidence type="ECO:0000313" key="1">
    <source>
        <dbReference type="EMBL" id="MDR6525889.1"/>
    </source>
</evidence>
<sequence length="136" mass="16332">MKNIMVILFCAFSLNSCKNKLDNLIMTEPSEYWVIDDEYNKNTYRSYAYKFNENSKYEMFVIRRNKKQIHPYSSGDIVYPDNKWEIFDDSIKIGNSKFKLNIINDSILFLKSKNYNERLLKVNYKEGYVKMKNSLN</sequence>
<dbReference type="Proteomes" id="UP001184861">
    <property type="component" value="Unassembled WGS sequence"/>
</dbReference>
<name>A0AAE4C2T8_9FLAO</name>
<dbReference type="EMBL" id="JAVDQY010000001">
    <property type="protein sequence ID" value="MDR6525889.1"/>
    <property type="molecule type" value="Genomic_DNA"/>
</dbReference>
<reference evidence="1" key="1">
    <citation type="submission" date="2023-07" db="EMBL/GenBank/DDBJ databases">
        <title>Sorghum-associated microbial communities from plants grown in Nebraska, USA.</title>
        <authorList>
            <person name="Schachtman D."/>
        </authorList>
    </citation>
    <scope>NUCLEOTIDE SEQUENCE</scope>
    <source>
        <strain evidence="1">DS2360</strain>
    </source>
</reference>
<evidence type="ECO:0000313" key="2">
    <source>
        <dbReference type="Proteomes" id="UP001184861"/>
    </source>
</evidence>
<organism evidence="1 2">
    <name type="scientific">Chryseobacterium rhizosphaerae</name>
    <dbReference type="NCBI Taxonomy" id="395937"/>
    <lineage>
        <taxon>Bacteria</taxon>
        <taxon>Pseudomonadati</taxon>
        <taxon>Bacteroidota</taxon>
        <taxon>Flavobacteriia</taxon>
        <taxon>Flavobacteriales</taxon>
        <taxon>Weeksellaceae</taxon>
        <taxon>Chryseobacterium group</taxon>
        <taxon>Chryseobacterium</taxon>
    </lineage>
</organism>
<comment type="caution">
    <text evidence="1">The sequence shown here is derived from an EMBL/GenBank/DDBJ whole genome shotgun (WGS) entry which is preliminary data.</text>
</comment>